<keyword evidence="5" id="KW-1185">Reference proteome</keyword>
<proteinExistence type="predicted"/>
<sequence>MIIRQATAADIEALFTLNMQIGNLHFANAPEAFAQPSEADKVFLLNALKDESRLFLVAKIDKNVVGYITATITQNETISFLVRCRICRIGTIVVDEHCRSQGIGQHLMQACRNWAKEQGAEQIRLEVMAFNESAQQFYTQLGFVNQSHIMCQLLD</sequence>
<feature type="domain" description="N-acetyltransferase" evidence="3">
    <location>
        <begin position="1"/>
        <end position="155"/>
    </location>
</feature>
<name>A0ABS7YRA0_9VIBR</name>
<comment type="caution">
    <text evidence="4">The sequence shown here is derived from an EMBL/GenBank/DDBJ whole genome shotgun (WGS) entry which is preliminary data.</text>
</comment>
<evidence type="ECO:0000256" key="2">
    <source>
        <dbReference type="ARBA" id="ARBA00023315"/>
    </source>
</evidence>
<dbReference type="EMBL" id="JAIWIU010000069">
    <property type="protein sequence ID" value="MCA2016749.1"/>
    <property type="molecule type" value="Genomic_DNA"/>
</dbReference>
<dbReference type="PROSITE" id="PS51186">
    <property type="entry name" value="GNAT"/>
    <property type="match status" value="1"/>
</dbReference>
<evidence type="ECO:0000256" key="1">
    <source>
        <dbReference type="ARBA" id="ARBA00022679"/>
    </source>
</evidence>
<protein>
    <submittedName>
        <fullName evidence="4">GNAT family N-acetyltransferase</fullName>
    </submittedName>
</protein>
<keyword evidence="2" id="KW-0012">Acyltransferase</keyword>
<gene>
    <name evidence="4" type="ORF">LDJ79_11550</name>
</gene>
<evidence type="ECO:0000313" key="4">
    <source>
        <dbReference type="EMBL" id="MCA2016749.1"/>
    </source>
</evidence>
<dbReference type="RefSeq" id="WP_225250678.1">
    <property type="nucleotide sequence ID" value="NZ_JAIWIU010000069.1"/>
</dbReference>
<dbReference type="InterPro" id="IPR016181">
    <property type="entry name" value="Acyl_CoA_acyltransferase"/>
</dbReference>
<organism evidence="4 5">
    <name type="scientific">Vibrio tritonius</name>
    <dbReference type="NCBI Taxonomy" id="1435069"/>
    <lineage>
        <taxon>Bacteria</taxon>
        <taxon>Pseudomonadati</taxon>
        <taxon>Pseudomonadota</taxon>
        <taxon>Gammaproteobacteria</taxon>
        <taxon>Vibrionales</taxon>
        <taxon>Vibrionaceae</taxon>
        <taxon>Vibrio</taxon>
    </lineage>
</organism>
<dbReference type="CDD" id="cd04301">
    <property type="entry name" value="NAT_SF"/>
    <property type="match status" value="1"/>
</dbReference>
<dbReference type="Proteomes" id="UP001199044">
    <property type="component" value="Unassembled WGS sequence"/>
</dbReference>
<evidence type="ECO:0000259" key="3">
    <source>
        <dbReference type="PROSITE" id="PS51186"/>
    </source>
</evidence>
<accession>A0ABS7YRA0</accession>
<evidence type="ECO:0000313" key="5">
    <source>
        <dbReference type="Proteomes" id="UP001199044"/>
    </source>
</evidence>
<reference evidence="5" key="1">
    <citation type="submission" date="2023-07" db="EMBL/GenBank/DDBJ databases">
        <title>Molecular identification of indigenous halophilic bacteria isolated from red sea cost, biodegradation of synthetic dyes and assessment of degraded metabolite toxicity.</title>
        <authorList>
            <person name="Chaieb K."/>
            <person name="Altayb H.N."/>
        </authorList>
    </citation>
    <scope>NUCLEOTIDE SEQUENCE [LARGE SCALE GENOMIC DNA]</scope>
    <source>
        <strain evidence="5">K20</strain>
    </source>
</reference>
<dbReference type="Pfam" id="PF00583">
    <property type="entry name" value="Acetyltransf_1"/>
    <property type="match status" value="1"/>
</dbReference>
<dbReference type="Gene3D" id="3.40.630.30">
    <property type="match status" value="1"/>
</dbReference>
<dbReference type="SUPFAM" id="SSF55729">
    <property type="entry name" value="Acyl-CoA N-acyltransferases (Nat)"/>
    <property type="match status" value="1"/>
</dbReference>
<dbReference type="PANTHER" id="PTHR43877">
    <property type="entry name" value="AMINOALKYLPHOSPHONATE N-ACETYLTRANSFERASE-RELATED-RELATED"/>
    <property type="match status" value="1"/>
</dbReference>
<dbReference type="InterPro" id="IPR000182">
    <property type="entry name" value="GNAT_dom"/>
</dbReference>
<keyword evidence="1" id="KW-0808">Transferase</keyword>
<dbReference type="InterPro" id="IPR050832">
    <property type="entry name" value="Bact_Acetyltransf"/>
</dbReference>
<dbReference type="PANTHER" id="PTHR43877:SF2">
    <property type="entry name" value="AMINOALKYLPHOSPHONATE N-ACETYLTRANSFERASE-RELATED"/>
    <property type="match status" value="1"/>
</dbReference>